<dbReference type="Pfam" id="PF10026">
    <property type="entry name" value="DUF2268"/>
    <property type="match status" value="1"/>
</dbReference>
<organism evidence="2 3">
    <name type="scientific">Calidifontibacillus erzurumensis</name>
    <dbReference type="NCBI Taxonomy" id="2741433"/>
    <lineage>
        <taxon>Bacteria</taxon>
        <taxon>Bacillati</taxon>
        <taxon>Bacillota</taxon>
        <taxon>Bacilli</taxon>
        <taxon>Bacillales</taxon>
        <taxon>Bacillaceae</taxon>
        <taxon>Calidifontibacillus/Schinkia group</taxon>
        <taxon>Calidifontibacillus</taxon>
    </lineage>
</organism>
<comment type="caution">
    <text evidence="2">The sequence shown here is derived from an EMBL/GenBank/DDBJ whole genome shotgun (WGS) entry which is preliminary data.</text>
</comment>
<proteinExistence type="predicted"/>
<gene>
    <name evidence="2" type="ORF">HR057_14335</name>
</gene>
<sequence>MAVIQTDQWLKSFYFDPKKICEKLLPYFRNTSAHHLYQYLTMHGMYRPHIQGEKEVKILQKRNVWELVEKEEKLLRQVWQGPNVPIIIFPADQNRKIKRDFNGKSGLAFKDKLFLFISPENTDDEIRALLTHEYNHVCRLAKYNKNEDNYVLLDTVIMEGLAERAVGERLGEALQVNWTSYYSDEQLDKMWKNIIYPNRNISMKDRRHQDLLYGLRLTYPKMVGYCVGYFLVKKYAEKTGLTSKELLPKRSEVIAQMNN</sequence>
<protein>
    <submittedName>
        <fullName evidence="2">DUF2268 domain-containing protein</fullName>
    </submittedName>
</protein>
<reference evidence="2" key="1">
    <citation type="submission" date="2020-06" db="EMBL/GenBank/DDBJ databases">
        <title>A novel thermopfilic bacterium from Erzurum, Turkey.</title>
        <authorList>
            <person name="Adiguzel A."/>
            <person name="Ay H."/>
            <person name="Baltaci M.O."/>
        </authorList>
    </citation>
    <scope>NUCLEOTIDE SEQUENCE</scope>
    <source>
        <strain evidence="2">P2</strain>
    </source>
</reference>
<evidence type="ECO:0000259" key="1">
    <source>
        <dbReference type="Pfam" id="PF10026"/>
    </source>
</evidence>
<name>A0A8J8GGT6_9BACI</name>
<feature type="domain" description="DUF2268" evidence="1">
    <location>
        <begin position="64"/>
        <end position="254"/>
    </location>
</feature>
<evidence type="ECO:0000313" key="3">
    <source>
        <dbReference type="Proteomes" id="UP000625804"/>
    </source>
</evidence>
<dbReference type="Proteomes" id="UP000625804">
    <property type="component" value="Unassembled WGS sequence"/>
</dbReference>
<dbReference type="EMBL" id="JABTTE010000024">
    <property type="protein sequence ID" value="NSL52931.1"/>
    <property type="molecule type" value="Genomic_DNA"/>
</dbReference>
<keyword evidence="3" id="KW-1185">Reference proteome</keyword>
<evidence type="ECO:0000313" key="2">
    <source>
        <dbReference type="EMBL" id="NSL52931.1"/>
    </source>
</evidence>
<dbReference type="InterPro" id="IPR018728">
    <property type="entry name" value="DUF2268"/>
</dbReference>
<dbReference type="AlphaFoldDB" id="A0A8J8GGT6"/>
<accession>A0A8J8GGT6</accession>
<dbReference type="RefSeq" id="WP_173732133.1">
    <property type="nucleotide sequence ID" value="NZ_JABTTE010000024.1"/>
</dbReference>